<dbReference type="CDD" id="cd04301">
    <property type="entry name" value="NAT_SF"/>
    <property type="match status" value="1"/>
</dbReference>
<feature type="domain" description="N-acetyltransferase" evidence="3">
    <location>
        <begin position="1"/>
        <end position="134"/>
    </location>
</feature>
<evidence type="ECO:0000256" key="1">
    <source>
        <dbReference type="ARBA" id="ARBA00022679"/>
    </source>
</evidence>
<sequence>MFHEPVETFAARLRLSPGSSWVAEAGGQVLGYFFTHPWAGETPPPLGRALQQLPANQDTHFLHDLAVHPQARGRGVAPRLVEAALDWGRQRGLKFTRLVAVAGAAPFWRKWGFKPVATAPAYGDDAALMALPVESQRITTSQTAA</sequence>
<reference evidence="5" key="1">
    <citation type="journal article" date="2019" name="Int. J. Syst. Evol. Microbiol.">
        <title>The Global Catalogue of Microorganisms (GCM) 10K type strain sequencing project: providing services to taxonomists for standard genome sequencing and annotation.</title>
        <authorList>
            <consortium name="The Broad Institute Genomics Platform"/>
            <consortium name="The Broad Institute Genome Sequencing Center for Infectious Disease"/>
            <person name="Wu L."/>
            <person name="Ma J."/>
        </authorList>
    </citation>
    <scope>NUCLEOTIDE SEQUENCE [LARGE SCALE GENOMIC DNA]</scope>
    <source>
        <strain evidence="5">CGMCC 1.8860</strain>
    </source>
</reference>
<dbReference type="Gene3D" id="3.40.630.30">
    <property type="match status" value="1"/>
</dbReference>
<dbReference type="Proteomes" id="UP000621859">
    <property type="component" value="Unassembled WGS sequence"/>
</dbReference>
<keyword evidence="1" id="KW-0808">Transferase</keyword>
<gene>
    <name evidence="4" type="ORF">GCM10010971_01430</name>
</gene>
<dbReference type="RefSeq" id="WP_188687705.1">
    <property type="nucleotide sequence ID" value="NZ_BMLY01000001.1"/>
</dbReference>
<name>A0ABQ2PGF5_9NEIS</name>
<evidence type="ECO:0000313" key="4">
    <source>
        <dbReference type="EMBL" id="GGP24324.1"/>
    </source>
</evidence>
<dbReference type="EMBL" id="BMLY01000001">
    <property type="protein sequence ID" value="GGP24324.1"/>
    <property type="molecule type" value="Genomic_DNA"/>
</dbReference>
<dbReference type="PANTHER" id="PTHR43877">
    <property type="entry name" value="AMINOALKYLPHOSPHONATE N-ACETYLTRANSFERASE-RELATED-RELATED"/>
    <property type="match status" value="1"/>
</dbReference>
<evidence type="ECO:0000313" key="5">
    <source>
        <dbReference type="Proteomes" id="UP000621859"/>
    </source>
</evidence>
<comment type="caution">
    <text evidence="4">The sequence shown here is derived from an EMBL/GenBank/DDBJ whole genome shotgun (WGS) entry which is preliminary data.</text>
</comment>
<dbReference type="InterPro" id="IPR016181">
    <property type="entry name" value="Acyl_CoA_acyltransferase"/>
</dbReference>
<dbReference type="Pfam" id="PF00583">
    <property type="entry name" value="Acetyltransf_1"/>
    <property type="match status" value="1"/>
</dbReference>
<evidence type="ECO:0000256" key="2">
    <source>
        <dbReference type="ARBA" id="ARBA00023315"/>
    </source>
</evidence>
<dbReference type="InterPro" id="IPR000182">
    <property type="entry name" value="GNAT_dom"/>
</dbReference>
<proteinExistence type="predicted"/>
<evidence type="ECO:0000259" key="3">
    <source>
        <dbReference type="PROSITE" id="PS51186"/>
    </source>
</evidence>
<protein>
    <submittedName>
        <fullName evidence="4">N-acetyltransferase</fullName>
    </submittedName>
</protein>
<accession>A0ABQ2PGF5</accession>
<dbReference type="PROSITE" id="PS51186">
    <property type="entry name" value="GNAT"/>
    <property type="match status" value="1"/>
</dbReference>
<dbReference type="InterPro" id="IPR050832">
    <property type="entry name" value="Bact_Acetyltransf"/>
</dbReference>
<organism evidence="4 5">
    <name type="scientific">Silvimonas amylolytica</name>
    <dbReference type="NCBI Taxonomy" id="449663"/>
    <lineage>
        <taxon>Bacteria</taxon>
        <taxon>Pseudomonadati</taxon>
        <taxon>Pseudomonadota</taxon>
        <taxon>Betaproteobacteria</taxon>
        <taxon>Neisseriales</taxon>
        <taxon>Chitinibacteraceae</taxon>
        <taxon>Silvimonas</taxon>
    </lineage>
</organism>
<keyword evidence="5" id="KW-1185">Reference proteome</keyword>
<keyword evidence="2" id="KW-0012">Acyltransferase</keyword>
<dbReference type="SUPFAM" id="SSF55729">
    <property type="entry name" value="Acyl-CoA N-acyltransferases (Nat)"/>
    <property type="match status" value="1"/>
</dbReference>